<accession>A0A6P0CHY6</accession>
<evidence type="ECO:0000313" key="2">
    <source>
        <dbReference type="Proteomes" id="UP000468591"/>
    </source>
</evidence>
<name>A0A6P0CHY6_9RHOB</name>
<evidence type="ECO:0000313" key="1">
    <source>
        <dbReference type="EMBL" id="NEK24103.1"/>
    </source>
</evidence>
<sequence>MPIEGLTKQQSDFIERFLKVPMIGKRKKMKERRREAAEQFRLFNAEHDLIREEIASVEDAAVRSILLGQLAVAETIIEKDPDNLDFEGGHRQLEDVQAAMLLHIRKEDAERAHHQLETAMGRMDKDNPLVAKDGGADGQSDIALTWAYIEEKFAAGMASNDPKALDDALRAMGRLEVMMRNADKAGQNPFEARLAEVGDARAAAEEGLDPRLQDARRKLSDTFNQLAALREKLAAQFGEDKVPLALRIGVTTTQKKLDAAVNAAPAKLPDLADDAEAGYIEVQRDAEKMIAASQAWVRDHETFLVRYAVMQAHPKKGDTEFVKPEFDKITSAYLAAKAKADAHDYLEASQDIAVVRNDLKDALDFADDCASYEAVLTEREALLATLPAPAKYPLDKLREDHQAAHKLLDDAKDARREKRMSGAMTLLNQIPAAVAEIIELNQMASEFARFKRRWARRQEEFEDNYDDDVKALISKDVEYCQKAGEAAQADADRGAYKSAAGQMRKVYGYQRRVKEDADYAKLYIVERAEFAARLKATEERAGPEGRVAIESYYQALLGDETKRAGAQATGDIKLANAMCLRLKSQHEEMMNLADDAKNYLVKKAAFDAELAKLQGKKTAEALEAKQTANEMLTNAVAATTRGNWLAGRTLLESATLEIKRAVSDAQTAELIDGMQSGENGIVLTPTSDFKIIYADFAKVRAHVEGLDTNSMFGTALEAADNKARSAEGMMAGDLQQAQDVLNDAIEDCKSIALKLTAAASYEAQRIVTEGVIALAKDANADNVIDDEINDAEQSVEDAAKAVKDLTLDFPSAVRTLAEGQAKARLGLDAMAHFSTSIKDARSKIEAQLAKFRAPNVAGHMAAVADRLQAVLDQMNTAFDDRNLTEAGNHARKGVELVAAFEGTFKEYEQAEAFIKQYVRGKQGVEMTHASTTEEASEITRLTAKMDEAHAKGNFGESYHTAIQIYRLAYWARKKAESFDLYLPHKLACERKLDELEPRSVPQAGPGYGAVKALRTTLDGAAAKADLDNYGGAKKALDTFLADCDAAGAELDKYDRYALQKTRAQEALERVRQIRSPAIEPLLARLEGKDANAQRKAAGFDFAIATDLYTELKDECDTAKDSAKRVADFADVITDIKVIAEDDPEDLMAAISKAEKTLDDLSKEPSAMYVHEEIMQCHARLDAARAAADENFTSARQDVEAAVDGCVQITLLMAQYDQLNDSAAVARTLATSLQHSHPLRQKAEHADFAQDDISDRMAALEVSMNAARSAKSNRAQTQKDIEETITALRDLRKVLDAHLAYGNEREPVAAALADLEKGEHRHLIREDLTLAHRALDTAATRAADRNHSSAVKEVKAARVQLDMAEVRIKLAANTPPAPEDLKAILESPDGIDKLDGIIGKLEASVQRKVMAVAFETRFGCKLELNKPGGTAKDGVAADDADMELPAPNIRKFYETMSKLPPSDTLENDSMLTFMHFDGRSAASSYNSGDKKIAMREGDDKTSRIYSIAIEHEIGKLHDRAIPKPGEERTAFSWNTLHEVGHAVDDKMGFMKKHGERLAGWKVFGADVSEPAGIIAGEYKFDPDYVAEYMLSSQGRNLPIPDPDGCDAEEWRRRMEECRMFVDRARAGNKPWSSASIAAACAIGKHTYVESYDKSWARYLTEQRQYAVSGYQFRAPGEWFSELYAAFHSGRLNDNHPHKDEILNL</sequence>
<keyword evidence="2" id="KW-1185">Reference proteome</keyword>
<dbReference type="RefSeq" id="WP_164355030.1">
    <property type="nucleotide sequence ID" value="NZ_JAABNT010000012.1"/>
</dbReference>
<organism evidence="1 2">
    <name type="scientific">Sulfitobacter sediminilitoris</name>
    <dbReference type="NCBI Taxonomy" id="2698830"/>
    <lineage>
        <taxon>Bacteria</taxon>
        <taxon>Pseudomonadati</taxon>
        <taxon>Pseudomonadota</taxon>
        <taxon>Alphaproteobacteria</taxon>
        <taxon>Rhodobacterales</taxon>
        <taxon>Roseobacteraceae</taxon>
        <taxon>Sulfitobacter</taxon>
    </lineage>
</organism>
<dbReference type="Proteomes" id="UP000468591">
    <property type="component" value="Unassembled WGS sequence"/>
</dbReference>
<gene>
    <name evidence="1" type="ORF">GV827_17080</name>
</gene>
<protein>
    <submittedName>
        <fullName evidence="1">Uncharacterized protein</fullName>
    </submittedName>
</protein>
<comment type="caution">
    <text evidence="1">The sequence shown here is derived from an EMBL/GenBank/DDBJ whole genome shotgun (WGS) entry which is preliminary data.</text>
</comment>
<proteinExistence type="predicted"/>
<reference evidence="1 2" key="1">
    <citation type="submission" date="2020-01" db="EMBL/GenBank/DDBJ databases">
        <title>Sulfitobacter sediminilitoris sp. nov., isolated from a tidal flat.</title>
        <authorList>
            <person name="Park S."/>
            <person name="Yoon J.-H."/>
        </authorList>
    </citation>
    <scope>NUCLEOTIDE SEQUENCE [LARGE SCALE GENOMIC DNA]</scope>
    <source>
        <strain evidence="1 2">JBTF-M27</strain>
    </source>
</reference>
<dbReference type="EMBL" id="JAABNT010000012">
    <property type="protein sequence ID" value="NEK24103.1"/>
    <property type="molecule type" value="Genomic_DNA"/>
</dbReference>